<name>A0A4V2NHM2_9BURK</name>
<organism evidence="2 3">
    <name type="scientific">Paraburkholderia steynii</name>
    <dbReference type="NCBI Taxonomy" id="1245441"/>
    <lineage>
        <taxon>Bacteria</taxon>
        <taxon>Pseudomonadati</taxon>
        <taxon>Pseudomonadota</taxon>
        <taxon>Betaproteobacteria</taxon>
        <taxon>Burkholderiales</taxon>
        <taxon>Burkholderiaceae</taxon>
        <taxon>Paraburkholderia</taxon>
    </lineage>
</organism>
<dbReference type="InterPro" id="IPR003497">
    <property type="entry name" value="BRO_N_domain"/>
</dbReference>
<evidence type="ECO:0000313" key="3">
    <source>
        <dbReference type="Proteomes" id="UP000294200"/>
    </source>
</evidence>
<dbReference type="Pfam" id="PF10549">
    <property type="entry name" value="ORF11CD3"/>
    <property type="match status" value="1"/>
</dbReference>
<feature type="domain" description="Bro-N" evidence="1">
    <location>
        <begin position="1"/>
        <end position="113"/>
    </location>
</feature>
<comment type="caution">
    <text evidence="2">The sequence shown here is derived from an EMBL/GenBank/DDBJ whole genome shotgun (WGS) entry which is preliminary data.</text>
</comment>
<dbReference type="EMBL" id="MWML01000013">
    <property type="protein sequence ID" value="TCG09358.1"/>
    <property type="molecule type" value="Genomic_DNA"/>
</dbReference>
<dbReference type="PROSITE" id="PS51750">
    <property type="entry name" value="BRO_N"/>
    <property type="match status" value="1"/>
</dbReference>
<protein>
    <recommendedName>
        <fullName evidence="1">Bro-N domain-containing protein</fullName>
    </recommendedName>
</protein>
<evidence type="ECO:0000313" key="2">
    <source>
        <dbReference type="EMBL" id="TCG09358.1"/>
    </source>
</evidence>
<gene>
    <name evidence="2" type="ORF">BZM27_06035</name>
</gene>
<accession>A0A4V2NHM2</accession>
<dbReference type="Proteomes" id="UP000294200">
    <property type="component" value="Unassembled WGS sequence"/>
</dbReference>
<sequence>MNQLTFENQPMTLIEHDGRLWLKSADIARALGYARTDKLTRVYDRHESEFTGSMTCVVETPTLGFPNLTSETRMFSLRGAHLLGMFARTANGMKFRKWVLDQLDAIEEQRVANRSLMSEWYDAKAALDNQNRFASLCGRGLNDHKRQKPPLMQRIALIAEKIQPSLSFS</sequence>
<dbReference type="InterPro" id="IPR018877">
    <property type="entry name" value="Phage_P22_Orf201_C"/>
</dbReference>
<proteinExistence type="predicted"/>
<keyword evidence="3" id="KW-1185">Reference proteome</keyword>
<dbReference type="Pfam" id="PF02498">
    <property type="entry name" value="Bro-N"/>
    <property type="match status" value="1"/>
</dbReference>
<reference evidence="2 3" key="1">
    <citation type="submission" date="2017-02" db="EMBL/GenBank/DDBJ databases">
        <title>Paraburkholderia sophoroidis sp. nov. and Paraburkholderia steynii sp. nov. rhizobial symbionts of the fynbos legume Hypocalyptus sophoroides.</title>
        <authorList>
            <person name="Steenkamp E.T."/>
            <person name="Beukes C.W."/>
            <person name="Van Zyl E."/>
            <person name="Avontuur J."/>
            <person name="Chan W.Y."/>
            <person name="Hassen A."/>
            <person name="Palmer M."/>
            <person name="Mthombeni L."/>
            <person name="Phalane F."/>
            <person name="Sereme K."/>
            <person name="Venter S.N."/>
        </authorList>
    </citation>
    <scope>NUCLEOTIDE SEQUENCE [LARGE SCALE GENOMIC DNA]</scope>
    <source>
        <strain evidence="2 3">HC1.1ba</strain>
    </source>
</reference>
<dbReference type="SMART" id="SM01040">
    <property type="entry name" value="Bro-N"/>
    <property type="match status" value="1"/>
</dbReference>
<dbReference type="AlphaFoldDB" id="A0A4V2NHM2"/>
<evidence type="ECO:0000259" key="1">
    <source>
        <dbReference type="PROSITE" id="PS51750"/>
    </source>
</evidence>